<dbReference type="Gene3D" id="1.20.1280.50">
    <property type="match status" value="1"/>
</dbReference>
<name>A0AAV1ACS7_VICFA</name>
<gene>
    <name evidence="2" type="ORF">VFH_IV058640</name>
</gene>
<dbReference type="InterPro" id="IPR001810">
    <property type="entry name" value="F-box_dom"/>
</dbReference>
<keyword evidence="3" id="KW-1185">Reference proteome</keyword>
<reference evidence="2 3" key="1">
    <citation type="submission" date="2023-01" db="EMBL/GenBank/DDBJ databases">
        <authorList>
            <person name="Kreplak J."/>
        </authorList>
    </citation>
    <scope>NUCLEOTIDE SEQUENCE [LARGE SCALE GENOMIC DNA]</scope>
</reference>
<accession>A0AAV1ACS7</accession>
<dbReference type="AlphaFoldDB" id="A0AAV1ACS7"/>
<sequence>MNNFNRLHPEIIHTHILPRLDGTTLTALSSVSSEFRHMICNNDKLWKTICNSTWPYMHCWNDSLFLPTFPCGYRSFVSVSGSFPSLHHNNNNNNNSSQSQCIDLLPTKNFIFAIAMYLQGEPDSLYSIVESHRIEENMSPVLYITSYHYCKFTLFDDSIQEMKEGWKEYFLENFRLNWVVIDPTQKRAGSLFHSRCKPVSVQETLTNIKLVYTTVMPVLPGLFTEMLKCRVEVMCFWRRGWKGLWAKFRMKDIDKKIVKKKHVNTVLR</sequence>
<dbReference type="InterPro" id="IPR045283">
    <property type="entry name" value="AT3G44326-like"/>
</dbReference>
<protein>
    <recommendedName>
        <fullName evidence="1">F-box domain-containing protein</fullName>
    </recommendedName>
</protein>
<organism evidence="2 3">
    <name type="scientific">Vicia faba</name>
    <name type="common">Broad bean</name>
    <name type="synonym">Faba vulgaris</name>
    <dbReference type="NCBI Taxonomy" id="3906"/>
    <lineage>
        <taxon>Eukaryota</taxon>
        <taxon>Viridiplantae</taxon>
        <taxon>Streptophyta</taxon>
        <taxon>Embryophyta</taxon>
        <taxon>Tracheophyta</taxon>
        <taxon>Spermatophyta</taxon>
        <taxon>Magnoliopsida</taxon>
        <taxon>eudicotyledons</taxon>
        <taxon>Gunneridae</taxon>
        <taxon>Pentapetalae</taxon>
        <taxon>rosids</taxon>
        <taxon>fabids</taxon>
        <taxon>Fabales</taxon>
        <taxon>Fabaceae</taxon>
        <taxon>Papilionoideae</taxon>
        <taxon>50 kb inversion clade</taxon>
        <taxon>NPAAA clade</taxon>
        <taxon>Hologalegina</taxon>
        <taxon>IRL clade</taxon>
        <taxon>Fabeae</taxon>
        <taxon>Vicia</taxon>
    </lineage>
</organism>
<evidence type="ECO:0000313" key="3">
    <source>
        <dbReference type="Proteomes" id="UP001157006"/>
    </source>
</evidence>
<dbReference type="PANTHER" id="PTHR33736">
    <property type="entry name" value="F-BOX PROTEIN-RELATED"/>
    <property type="match status" value="1"/>
</dbReference>
<dbReference type="Pfam" id="PF12937">
    <property type="entry name" value="F-box-like"/>
    <property type="match status" value="1"/>
</dbReference>
<evidence type="ECO:0000259" key="1">
    <source>
        <dbReference type="Pfam" id="PF12937"/>
    </source>
</evidence>
<dbReference type="PANTHER" id="PTHR33736:SF28">
    <property type="entry name" value="F-BOX PLANT-LIKE PROTEIN"/>
    <property type="match status" value="1"/>
</dbReference>
<dbReference type="SUPFAM" id="SSF81383">
    <property type="entry name" value="F-box domain"/>
    <property type="match status" value="1"/>
</dbReference>
<proteinExistence type="predicted"/>
<dbReference type="InterPro" id="IPR036047">
    <property type="entry name" value="F-box-like_dom_sf"/>
</dbReference>
<dbReference type="EMBL" id="OX451739">
    <property type="protein sequence ID" value="CAI8607879.1"/>
    <property type="molecule type" value="Genomic_DNA"/>
</dbReference>
<dbReference type="Proteomes" id="UP001157006">
    <property type="component" value="Chromosome 4"/>
</dbReference>
<evidence type="ECO:0000313" key="2">
    <source>
        <dbReference type="EMBL" id="CAI8607879.1"/>
    </source>
</evidence>
<feature type="domain" description="F-box" evidence="1">
    <location>
        <begin position="12"/>
        <end position="51"/>
    </location>
</feature>